<evidence type="ECO:0000256" key="1">
    <source>
        <dbReference type="ARBA" id="ARBA00004685"/>
    </source>
</evidence>
<dbReference type="InterPro" id="IPR021765">
    <property type="entry name" value="UstYa-like"/>
</dbReference>
<evidence type="ECO:0000313" key="6">
    <source>
        <dbReference type="Proteomes" id="UP000481861"/>
    </source>
</evidence>
<keyword evidence="4" id="KW-1133">Transmembrane helix</keyword>
<dbReference type="OrthoDB" id="3687641at2759"/>
<proteinExistence type="inferred from homology"/>
<dbReference type="PANTHER" id="PTHR33365">
    <property type="entry name" value="YALI0B05434P"/>
    <property type="match status" value="1"/>
</dbReference>
<dbReference type="PANTHER" id="PTHR33365:SF11">
    <property type="entry name" value="TAT PATHWAY SIGNAL SEQUENCE"/>
    <property type="match status" value="1"/>
</dbReference>
<evidence type="ECO:0000256" key="2">
    <source>
        <dbReference type="ARBA" id="ARBA00023002"/>
    </source>
</evidence>
<dbReference type="GO" id="GO:0016491">
    <property type="term" value="F:oxidoreductase activity"/>
    <property type="evidence" value="ECO:0007669"/>
    <property type="project" value="UniProtKB-KW"/>
</dbReference>
<dbReference type="AlphaFoldDB" id="A0A7C8MEH9"/>
<evidence type="ECO:0000256" key="3">
    <source>
        <dbReference type="ARBA" id="ARBA00035112"/>
    </source>
</evidence>
<keyword evidence="6" id="KW-1185">Reference proteome</keyword>
<gene>
    <name evidence="5" type="ORF">BDV95DRAFT_612893</name>
</gene>
<dbReference type="Pfam" id="PF11807">
    <property type="entry name" value="UstYa"/>
    <property type="match status" value="1"/>
</dbReference>
<protein>
    <submittedName>
        <fullName evidence="5">Uncharacterized protein</fullName>
    </submittedName>
</protein>
<keyword evidence="2" id="KW-0560">Oxidoreductase</keyword>
<accession>A0A7C8MEH9</accession>
<reference evidence="5 6" key="1">
    <citation type="submission" date="2020-01" db="EMBL/GenBank/DDBJ databases">
        <authorList>
            <consortium name="DOE Joint Genome Institute"/>
            <person name="Haridas S."/>
            <person name="Albert R."/>
            <person name="Binder M."/>
            <person name="Bloem J."/>
            <person name="Labutti K."/>
            <person name="Salamov A."/>
            <person name="Andreopoulos B."/>
            <person name="Baker S.E."/>
            <person name="Barry K."/>
            <person name="Bills G."/>
            <person name="Bluhm B.H."/>
            <person name="Cannon C."/>
            <person name="Castanera R."/>
            <person name="Culley D.E."/>
            <person name="Daum C."/>
            <person name="Ezra D."/>
            <person name="Gonzalez J.B."/>
            <person name="Henrissat B."/>
            <person name="Kuo A."/>
            <person name="Liang C."/>
            <person name="Lipzen A."/>
            <person name="Lutzoni F."/>
            <person name="Magnuson J."/>
            <person name="Mondo S."/>
            <person name="Nolan M."/>
            <person name="Ohm R."/>
            <person name="Pangilinan J."/>
            <person name="Park H.-J.H."/>
            <person name="Ramirez L."/>
            <person name="Alfaro M."/>
            <person name="Sun H."/>
            <person name="Tritt A."/>
            <person name="Yoshinaga Y."/>
            <person name="Zwiers L.-H.L."/>
            <person name="Turgeon B.G."/>
            <person name="Goodwin S.B."/>
            <person name="Spatafora J.W."/>
            <person name="Crous P.W."/>
            <person name="Grigoriev I.V."/>
        </authorList>
    </citation>
    <scope>NUCLEOTIDE SEQUENCE [LARGE SCALE GENOMIC DNA]</scope>
    <source>
        <strain evidence="5 6">CBS 611.86</strain>
    </source>
</reference>
<dbReference type="EMBL" id="JAADJZ010000036">
    <property type="protein sequence ID" value="KAF2865105.1"/>
    <property type="molecule type" value="Genomic_DNA"/>
</dbReference>
<evidence type="ECO:0000313" key="5">
    <source>
        <dbReference type="EMBL" id="KAF2865105.1"/>
    </source>
</evidence>
<comment type="similarity">
    <text evidence="3">Belongs to the ustYa family.</text>
</comment>
<comment type="pathway">
    <text evidence="1">Mycotoxin biosynthesis.</text>
</comment>
<keyword evidence="4" id="KW-0472">Membrane</keyword>
<feature type="transmembrane region" description="Helical" evidence="4">
    <location>
        <begin position="46"/>
        <end position="65"/>
    </location>
</feature>
<dbReference type="Proteomes" id="UP000481861">
    <property type="component" value="Unassembled WGS sequence"/>
</dbReference>
<sequence>MSSTEDSSSAPFFPIEIWKEEIEGFGDHDEIVRPSRPKHLYRSRSCLVVTFLFVLLLGLVCGYTLQRQMATTPHSCHNDTLSMTFLQEPIYSEPPSDGSDAACAALIPLDRGFVEIDTIEAGTNSPGRYCVSVFHQLHCLNMLRQAYYGGEDEPGAPEGGVSPLSGDFYHHPSENRNGMHAGGHAKHCFDYLRQALLCVADSTLEERSDKTSGVKGVGTTRQCRDFEALKAWTENHRYSDEDGIVK</sequence>
<dbReference type="GO" id="GO:0043386">
    <property type="term" value="P:mycotoxin biosynthetic process"/>
    <property type="evidence" value="ECO:0007669"/>
    <property type="project" value="InterPro"/>
</dbReference>
<comment type="caution">
    <text evidence="5">The sequence shown here is derived from an EMBL/GenBank/DDBJ whole genome shotgun (WGS) entry which is preliminary data.</text>
</comment>
<organism evidence="5 6">
    <name type="scientific">Massariosphaeria phaeospora</name>
    <dbReference type="NCBI Taxonomy" id="100035"/>
    <lineage>
        <taxon>Eukaryota</taxon>
        <taxon>Fungi</taxon>
        <taxon>Dikarya</taxon>
        <taxon>Ascomycota</taxon>
        <taxon>Pezizomycotina</taxon>
        <taxon>Dothideomycetes</taxon>
        <taxon>Pleosporomycetidae</taxon>
        <taxon>Pleosporales</taxon>
        <taxon>Pleosporales incertae sedis</taxon>
        <taxon>Massariosphaeria</taxon>
    </lineage>
</organism>
<keyword evidence="4" id="KW-0812">Transmembrane</keyword>
<evidence type="ECO:0000256" key="4">
    <source>
        <dbReference type="SAM" id="Phobius"/>
    </source>
</evidence>
<name>A0A7C8MEH9_9PLEO</name>